<organism evidence="1">
    <name type="scientific">Hordeum vulgare subsp. vulgare</name>
    <name type="common">Domesticated barley</name>
    <dbReference type="NCBI Taxonomy" id="112509"/>
    <lineage>
        <taxon>Eukaryota</taxon>
        <taxon>Viridiplantae</taxon>
        <taxon>Streptophyta</taxon>
        <taxon>Embryophyta</taxon>
        <taxon>Tracheophyta</taxon>
        <taxon>Spermatophyta</taxon>
        <taxon>Magnoliopsida</taxon>
        <taxon>Liliopsida</taxon>
        <taxon>Poales</taxon>
        <taxon>Poaceae</taxon>
        <taxon>BOP clade</taxon>
        <taxon>Pooideae</taxon>
        <taxon>Triticodae</taxon>
        <taxon>Triticeae</taxon>
        <taxon>Hordeinae</taxon>
        <taxon>Hordeum</taxon>
    </lineage>
</organism>
<reference evidence="1" key="1">
    <citation type="journal article" date="2011" name="Plant Physiol.">
        <title>Comprehensive sequence analysis of 24,783 barley full-length cDNAs derived from 12 clone libraries.</title>
        <authorList>
            <person name="Matsumoto T."/>
            <person name="Tanaka T."/>
            <person name="Sakai H."/>
            <person name="Amano N."/>
            <person name="Kanamori H."/>
            <person name="Kurita K."/>
            <person name="Kikuta A."/>
            <person name="Kamiya K."/>
            <person name="Yamamoto M."/>
            <person name="Ikawa H."/>
            <person name="Fujii N."/>
            <person name="Hori K."/>
            <person name="Itoh T."/>
            <person name="Sato K."/>
        </authorList>
    </citation>
    <scope>NUCLEOTIDE SEQUENCE</scope>
    <source>
        <tissue evidence="1">Seed</tissue>
    </source>
</reference>
<name>F2EAZ3_HORVV</name>
<protein>
    <submittedName>
        <fullName evidence="1">Predicted protein</fullName>
    </submittedName>
</protein>
<evidence type="ECO:0000313" key="1">
    <source>
        <dbReference type="EMBL" id="BAK04515.1"/>
    </source>
</evidence>
<proteinExistence type="evidence at transcript level"/>
<accession>F2EAZ3</accession>
<sequence length="65" mass="7192">MPWKMDVLGSVLPLKRAMLNDCATVQRVSPNRNDAFGFRSGLTGSEARETEKALLTLHHGDLIPE</sequence>
<dbReference type="EMBL" id="AK373318">
    <property type="protein sequence ID" value="BAK04515.1"/>
    <property type="molecule type" value="mRNA"/>
</dbReference>
<dbReference type="AlphaFoldDB" id="F2EAZ3"/>